<evidence type="ECO:0000313" key="3">
    <source>
        <dbReference type="Proteomes" id="UP001597188"/>
    </source>
</evidence>
<keyword evidence="1" id="KW-1133">Transmembrane helix</keyword>
<comment type="caution">
    <text evidence="2">The sequence shown here is derived from an EMBL/GenBank/DDBJ whole genome shotgun (WGS) entry which is preliminary data.</text>
</comment>
<gene>
    <name evidence="2" type="ORF">ACFQ5L_00065</name>
</gene>
<keyword evidence="3" id="KW-1185">Reference proteome</keyword>
<dbReference type="Proteomes" id="UP001597188">
    <property type="component" value="Unassembled WGS sequence"/>
</dbReference>
<sequence>MLHCWCQCWIINKLPTYTVCNGGEVITLLQYFFAPLAVGILIALFTDWLDRRRHK</sequence>
<keyword evidence="1" id="KW-0812">Transmembrane</keyword>
<evidence type="ECO:0000256" key="1">
    <source>
        <dbReference type="SAM" id="Phobius"/>
    </source>
</evidence>
<accession>A0ABW4BZF1</accession>
<protein>
    <submittedName>
        <fullName evidence="2">Type I toxin-antitoxin system Fst family toxin</fullName>
    </submittedName>
</protein>
<proteinExistence type="predicted"/>
<reference evidence="3" key="1">
    <citation type="journal article" date="2019" name="Int. J. Syst. Evol. Microbiol.">
        <title>The Global Catalogue of Microorganisms (GCM) 10K type strain sequencing project: providing services to taxonomists for standard genome sequencing and annotation.</title>
        <authorList>
            <consortium name="The Broad Institute Genomics Platform"/>
            <consortium name="The Broad Institute Genome Sequencing Center for Infectious Disease"/>
            <person name="Wu L."/>
            <person name="Ma J."/>
        </authorList>
    </citation>
    <scope>NUCLEOTIDE SEQUENCE [LARGE SCALE GENOMIC DNA]</scope>
    <source>
        <strain evidence="3">CCM 8931</strain>
    </source>
</reference>
<name>A0ABW4BZF1_9LACO</name>
<keyword evidence="1" id="KW-0472">Membrane</keyword>
<dbReference type="NCBIfam" id="NF033608">
    <property type="entry name" value="type_I_tox_Fst"/>
    <property type="match status" value="1"/>
</dbReference>
<dbReference type="EMBL" id="JBHTOJ010000001">
    <property type="protein sequence ID" value="MFD1419354.1"/>
    <property type="molecule type" value="Genomic_DNA"/>
</dbReference>
<dbReference type="RefSeq" id="WP_137635634.1">
    <property type="nucleotide sequence ID" value="NZ_BJDL01000024.1"/>
</dbReference>
<feature type="transmembrane region" description="Helical" evidence="1">
    <location>
        <begin position="28"/>
        <end position="49"/>
    </location>
</feature>
<organism evidence="2 3">
    <name type="scientific">Lactiplantibacillus songbeiensis</name>
    <dbReference type="NCBI Taxonomy" id="2559920"/>
    <lineage>
        <taxon>Bacteria</taxon>
        <taxon>Bacillati</taxon>
        <taxon>Bacillota</taxon>
        <taxon>Bacilli</taxon>
        <taxon>Lactobacillales</taxon>
        <taxon>Lactobacillaceae</taxon>
        <taxon>Lactiplantibacillus</taxon>
    </lineage>
</organism>
<evidence type="ECO:0000313" key="2">
    <source>
        <dbReference type="EMBL" id="MFD1419354.1"/>
    </source>
</evidence>